<keyword evidence="2" id="KW-0677">Repeat</keyword>
<feature type="domain" description="RING-type" evidence="8">
    <location>
        <begin position="637"/>
        <end position="672"/>
    </location>
</feature>
<dbReference type="GO" id="GO:0008270">
    <property type="term" value="F:zinc ion binding"/>
    <property type="evidence" value="ECO:0007669"/>
    <property type="project" value="UniProtKB-KW"/>
</dbReference>
<sequence>MPVFGKKPSGGAKRKLEYMLYLVPEGTYSLIKVLLKTHLSLNHNTLESLDSGGKLPDLQCLTVLDLSFNFFRHLPDEIRHLSSLKVLNISHNQIQSLPRSLFCLTKLNTLNAEDNRLCELPPAVGDFEQLVDLLLAGNLLSELPRELCRLKRLGCITLPLETIRFPPKDVCLGGVSEILRYLSQGFLPEEQTSQKTTRDCSSDSKPSGKSTSSSVPSASHTDNAYEKRLEDQRKRTLEAERQLEESAQAQLELAYKATQSRQKVLGQLVEEEAKMHADIDALQRKRVRERNDFVSHLLDAEEAAADLIRQLIVANEDAKHREAAEERDNLRLLERPDPSFALRRQEILSAMENMLSVTDEAYSGWMAERDRINKSTLAAESSDPHHIQKTLANRYADQQRLSSEVALKEDAQKQAFAKLQAQQDSQARRLKREIGLVEQQLCRLTLAEQERKAKRTEVNQEGLSERRAELVNLLALLSKQQAQRQQELQARLAEMEQRKRDDELDFWLIQYQRLLDNKPSELCDKIDPEVHAILEAVDGLDFAPNFRYHRVDYSTLENMTDADLQRIGVYAVNVRHGIMRAVAGRAAGKMKKLNLSDQRLPEPTAPPLPKGSEESAPQIPSAPPAASNILARIESQCCVCQDAPSTVVFLLCGHVCCCTNCAVDLLLCPLCRGQITQRILLHF</sequence>
<dbReference type="GO" id="GO:0005737">
    <property type="term" value="C:cytoplasm"/>
    <property type="evidence" value="ECO:0007669"/>
    <property type="project" value="TreeGrafter"/>
</dbReference>
<dbReference type="InterPro" id="IPR013761">
    <property type="entry name" value="SAM/pointed_sf"/>
</dbReference>
<dbReference type="InterPro" id="IPR001841">
    <property type="entry name" value="Znf_RING"/>
</dbReference>
<keyword evidence="4" id="KW-0862">Zinc</keyword>
<dbReference type="SUPFAM" id="SSF47769">
    <property type="entry name" value="SAM/Pointed domain"/>
    <property type="match status" value="1"/>
</dbReference>
<dbReference type="Proteomes" id="UP001497525">
    <property type="component" value="Unassembled WGS sequence"/>
</dbReference>
<dbReference type="PANTHER" id="PTHR48051:SF1">
    <property type="entry name" value="RAS SUPPRESSOR PROTEIN 1"/>
    <property type="match status" value="1"/>
</dbReference>
<dbReference type="PROSITE" id="PS51450">
    <property type="entry name" value="LRR"/>
    <property type="match status" value="1"/>
</dbReference>
<feature type="coiled-coil region" evidence="6">
    <location>
        <begin position="446"/>
        <end position="505"/>
    </location>
</feature>
<comment type="caution">
    <text evidence="9">The sequence shown here is derived from an EMBL/GenBank/DDBJ whole genome shotgun (WGS) entry which is preliminary data.</text>
</comment>
<accession>A0AAV2SZY3</accession>
<feature type="compositionally biased region" description="Low complexity" evidence="7">
    <location>
        <begin position="614"/>
        <end position="623"/>
    </location>
</feature>
<evidence type="ECO:0000256" key="2">
    <source>
        <dbReference type="ARBA" id="ARBA00022737"/>
    </source>
</evidence>
<keyword evidence="3 5" id="KW-0863">Zinc-finger</keyword>
<organism evidence="9 10">
    <name type="scientific">Calicophoron daubneyi</name>
    <name type="common">Rumen fluke</name>
    <name type="synonym">Paramphistomum daubneyi</name>
    <dbReference type="NCBI Taxonomy" id="300641"/>
    <lineage>
        <taxon>Eukaryota</taxon>
        <taxon>Metazoa</taxon>
        <taxon>Spiralia</taxon>
        <taxon>Lophotrochozoa</taxon>
        <taxon>Platyhelminthes</taxon>
        <taxon>Trematoda</taxon>
        <taxon>Digenea</taxon>
        <taxon>Plagiorchiida</taxon>
        <taxon>Pronocephalata</taxon>
        <taxon>Paramphistomoidea</taxon>
        <taxon>Paramphistomidae</taxon>
        <taxon>Calicophoron</taxon>
    </lineage>
</organism>
<dbReference type="InterPro" id="IPR001611">
    <property type="entry name" value="Leu-rich_rpt"/>
</dbReference>
<evidence type="ECO:0000256" key="1">
    <source>
        <dbReference type="ARBA" id="ARBA00022614"/>
    </source>
</evidence>
<dbReference type="AlphaFoldDB" id="A0AAV2SZY3"/>
<dbReference type="SUPFAM" id="SSF57850">
    <property type="entry name" value="RING/U-box"/>
    <property type="match status" value="1"/>
</dbReference>
<dbReference type="CDD" id="cd16515">
    <property type="entry name" value="RING-HC_LRSAM1"/>
    <property type="match status" value="1"/>
</dbReference>
<dbReference type="InterPro" id="IPR013083">
    <property type="entry name" value="Znf_RING/FYVE/PHD"/>
</dbReference>
<protein>
    <recommendedName>
        <fullName evidence="8">RING-type domain-containing protein</fullName>
    </recommendedName>
</protein>
<dbReference type="Gene3D" id="1.10.150.50">
    <property type="entry name" value="Transcription Factor, Ets-1"/>
    <property type="match status" value="1"/>
</dbReference>
<gene>
    <name evidence="9" type="ORF">CDAUBV1_LOCUS678</name>
</gene>
<feature type="region of interest" description="Disordered" evidence="7">
    <location>
        <begin position="595"/>
        <end position="623"/>
    </location>
</feature>
<dbReference type="EMBL" id="CAXLJL010000002">
    <property type="protein sequence ID" value="CAL5129656.1"/>
    <property type="molecule type" value="Genomic_DNA"/>
</dbReference>
<evidence type="ECO:0000256" key="5">
    <source>
        <dbReference type="PROSITE-ProRule" id="PRU00175"/>
    </source>
</evidence>
<dbReference type="PANTHER" id="PTHR48051">
    <property type="match status" value="1"/>
</dbReference>
<keyword evidence="1" id="KW-0433">Leucine-rich repeat</keyword>
<feature type="region of interest" description="Disordered" evidence="7">
    <location>
        <begin position="190"/>
        <end position="227"/>
    </location>
</feature>
<dbReference type="Gene3D" id="3.80.10.10">
    <property type="entry name" value="Ribonuclease Inhibitor"/>
    <property type="match status" value="1"/>
</dbReference>
<proteinExistence type="predicted"/>
<name>A0AAV2SZY3_CALDB</name>
<dbReference type="SUPFAM" id="SSF52058">
    <property type="entry name" value="L domain-like"/>
    <property type="match status" value="1"/>
</dbReference>
<evidence type="ECO:0000256" key="7">
    <source>
        <dbReference type="SAM" id="MobiDB-lite"/>
    </source>
</evidence>
<keyword evidence="6" id="KW-0175">Coiled coil</keyword>
<dbReference type="SMART" id="SM00364">
    <property type="entry name" value="LRR_BAC"/>
    <property type="match status" value="3"/>
</dbReference>
<evidence type="ECO:0000256" key="4">
    <source>
        <dbReference type="ARBA" id="ARBA00022833"/>
    </source>
</evidence>
<dbReference type="InterPro" id="IPR003591">
    <property type="entry name" value="Leu-rich_rpt_typical-subtyp"/>
</dbReference>
<dbReference type="PROSITE" id="PS50089">
    <property type="entry name" value="ZF_RING_2"/>
    <property type="match status" value="1"/>
</dbReference>
<dbReference type="Gene3D" id="3.30.40.10">
    <property type="entry name" value="Zinc/RING finger domain, C3HC4 (zinc finger)"/>
    <property type="match status" value="1"/>
</dbReference>
<dbReference type="InterPro" id="IPR050216">
    <property type="entry name" value="LRR_domain-containing"/>
</dbReference>
<evidence type="ECO:0000256" key="6">
    <source>
        <dbReference type="SAM" id="Coils"/>
    </source>
</evidence>
<dbReference type="InterPro" id="IPR032675">
    <property type="entry name" value="LRR_dom_sf"/>
</dbReference>
<evidence type="ECO:0000313" key="9">
    <source>
        <dbReference type="EMBL" id="CAL5129656.1"/>
    </source>
</evidence>
<keyword evidence="3 5" id="KW-0479">Metal-binding</keyword>
<evidence type="ECO:0000313" key="10">
    <source>
        <dbReference type="Proteomes" id="UP001497525"/>
    </source>
</evidence>
<reference evidence="9" key="1">
    <citation type="submission" date="2024-06" db="EMBL/GenBank/DDBJ databases">
        <authorList>
            <person name="Liu X."/>
            <person name="Lenzi L."/>
            <person name="Haldenby T S."/>
            <person name="Uol C."/>
        </authorList>
    </citation>
    <scope>NUCLEOTIDE SEQUENCE</scope>
</reference>
<evidence type="ECO:0000256" key="3">
    <source>
        <dbReference type="ARBA" id="ARBA00022771"/>
    </source>
</evidence>
<dbReference type="Pfam" id="PF13855">
    <property type="entry name" value="LRR_8"/>
    <property type="match status" value="1"/>
</dbReference>
<evidence type="ECO:0000259" key="8">
    <source>
        <dbReference type="PROSITE" id="PS50089"/>
    </source>
</evidence>
<dbReference type="SMART" id="SM00369">
    <property type="entry name" value="LRR_TYP"/>
    <property type="match status" value="3"/>
</dbReference>
<dbReference type="Pfam" id="PF13920">
    <property type="entry name" value="zf-C3HC4_3"/>
    <property type="match status" value="1"/>
</dbReference>
<feature type="compositionally biased region" description="Low complexity" evidence="7">
    <location>
        <begin position="203"/>
        <end position="219"/>
    </location>
</feature>